<protein>
    <submittedName>
        <fullName evidence="2">Male barren-2 protein</fullName>
    </submittedName>
</protein>
<name>A0ABR1RFB4_9PEZI</name>
<evidence type="ECO:0000313" key="2">
    <source>
        <dbReference type="EMBL" id="KAK8008913.1"/>
    </source>
</evidence>
<feature type="compositionally biased region" description="Basic and acidic residues" evidence="1">
    <location>
        <begin position="1164"/>
        <end position="1173"/>
    </location>
</feature>
<dbReference type="Proteomes" id="UP001396898">
    <property type="component" value="Unassembled WGS sequence"/>
</dbReference>
<proteinExistence type="predicted"/>
<comment type="caution">
    <text evidence="2">The sequence shown here is derived from an EMBL/GenBank/DDBJ whole genome shotgun (WGS) entry which is preliminary data.</text>
</comment>
<keyword evidence="3" id="KW-1185">Reference proteome</keyword>
<reference evidence="2 3" key="1">
    <citation type="submission" date="2023-01" db="EMBL/GenBank/DDBJ databases">
        <title>Analysis of 21 Apiospora genomes using comparative genomics revels a genus with tremendous synthesis potential of carbohydrate active enzymes and secondary metabolites.</title>
        <authorList>
            <person name="Sorensen T."/>
        </authorList>
    </citation>
    <scope>NUCLEOTIDE SEQUENCE [LARGE SCALE GENOMIC DNA]</scope>
    <source>
        <strain evidence="2 3">CBS 20057</strain>
    </source>
</reference>
<feature type="region of interest" description="Disordered" evidence="1">
    <location>
        <begin position="1"/>
        <end position="54"/>
    </location>
</feature>
<accession>A0ABR1RFB4</accession>
<organism evidence="2 3">
    <name type="scientific">Apiospora marii</name>
    <dbReference type="NCBI Taxonomy" id="335849"/>
    <lineage>
        <taxon>Eukaryota</taxon>
        <taxon>Fungi</taxon>
        <taxon>Dikarya</taxon>
        <taxon>Ascomycota</taxon>
        <taxon>Pezizomycotina</taxon>
        <taxon>Sordariomycetes</taxon>
        <taxon>Xylariomycetidae</taxon>
        <taxon>Amphisphaeriales</taxon>
        <taxon>Apiosporaceae</taxon>
        <taxon>Apiospora</taxon>
    </lineage>
</organism>
<feature type="region of interest" description="Disordered" evidence="1">
    <location>
        <begin position="1362"/>
        <end position="1465"/>
    </location>
</feature>
<dbReference type="EMBL" id="JAQQWI010000016">
    <property type="protein sequence ID" value="KAK8008913.1"/>
    <property type="molecule type" value="Genomic_DNA"/>
</dbReference>
<evidence type="ECO:0000256" key="1">
    <source>
        <dbReference type="SAM" id="MobiDB-lite"/>
    </source>
</evidence>
<evidence type="ECO:0000313" key="3">
    <source>
        <dbReference type="Proteomes" id="UP001396898"/>
    </source>
</evidence>
<feature type="compositionally biased region" description="Low complexity" evidence="1">
    <location>
        <begin position="1385"/>
        <end position="1435"/>
    </location>
</feature>
<feature type="region of interest" description="Disordered" evidence="1">
    <location>
        <begin position="1118"/>
        <end position="1173"/>
    </location>
</feature>
<gene>
    <name evidence="2" type="ORF">PG991_011464</name>
</gene>
<sequence>MAPKRKQYRGPSEPGDDAYEQGHPARRARHSSRAPSQAPSGTTGSTKARPDEVSPKIRIPAILHYLQDNDIDHTANWSSQLEEIIAYLEYADELRRNGHKDFDAQLKGDLFDCQVVIGVHRAYEKRNRGKTPYSETNLPNAPHQSRLAWYDRLLPGDKKTGSRSRISLIPREGARNTSPFHLASKNSTPQLHDLYFRTTRGQKLVETLTKLHRDEGLLWQQDSASEPYRKPAGPNLAEIENAVYEECVTSQEALVKKHGFYHDSSEDDRYIPAYRAVKQRGWRRAALQQLLQLFNNQENRAVNTPWRRVALPAPVKERKELPFHTAARLRNRAEVDDGVRGAVTRGIGHSSEEPSPWVYWFSEYLEQSNVLSSYTRRNYMLASWNKRSAVAIPPNFQGPYTFSGRCVYDDNWLKVGRDCVLLRKNLKRTAGMHQPGCRFLPTLIEDIERGLSGSAPATSLRPRSHVDFDPAKENAFLLLDEFDMAWLKFLMEPGSAPGLIRYSNQRPEDNLLILFDHRIQTLFNDTHQNMFWAQTESTDDYKGFPSYTSQKVPLTELLAIINRGGRKLGKEKGHVAWTASDLNDHDTNPPNTLYQFTLEEARFACIKLARLGRLFYEGPILEDVDEYVNSTEWDQDTQCRFYQTNDVNDWGHVGMHKTEIFPEQRIIWRHENEAAFAKFNRSYKQHTSSIFTADAEDGQPDGFAAETLFKVGTYPEGGFEEARKSPIWEDIVPIDVAAAQELGLSERTSQFFRNLAFRLGRTIRHYHQLQQRSAKSPGLSRKELKSASEKWREMVGDVKKTAKLAGYTPARFTTVTDVIPRASPSHPAVESRDLTTLFAAFRKGLINDSVQNYTQTYPSRPTFSTDEKGHVVKTFHRQNVWGWSEKVIREHHAPYIRERYFDVRRWPLHRQSEATQKIIRTRKDENLCIQSPLAWYRYGIRVGPAAKKGTLSYENSIIDVLPSKQQQAAVELVKKFKQALVVSMRNANVSLSDEWELIINPPLKDPWRLLDATRALEPIVRPTSKFIPGPASFPMGDTLLKQIQISQELESILDPQPQNLGAKLLNQFTSWFAPEPDRIPLLPEIDENRAPRSNPRKRRLPSAFLSELEPAQKVAALPNPLNDRTPVRPPHHTNVRGPRVIESGRRPIPTRAGLSTSNIAHAPDSAEEKEHNRREKVEAAAVLLRGKVIDQEEVVAEAAVEAPAPPEWKVKSKPHNIRKADEVPIVEIVRNDDGAAATTGESKEAATKKAAFDLVGGKKAEEGYVWPASVRRPRYSIVQDDGREVVMIDQDELGGLEKAVKAPSAQWTATEVAPPNIILRFNPSEQIQKGGFKPLDNPLIELTDKESDYPVPVKKKPAAPVFTFGTQSPAGSPLNRRVPGSPLDGRASSSVSGSTATSGSRRSNASGSASGAGSTTSSGPRSSTASAASTVVVPTQGSGTGFAPVSIAEITPPESEGSSRPESRTQDWGEWCYLPFGPVDIKGIPDTDANGKPRHQTIRAWCALQTAAFPNGYRVVPTPGSSNHCGVYAMVISMRRQYPTMRGVREVTYEKLLALGTDPRVQARLADIGGNFATGGFDASMNFSIDILTAMLEGWGTKVGIRLHLGIVYPMASRRDPFVILNEQPDKADEDYVVWIHSADATVRGRREGMTDAEIIAEDEQLDRTVYNHFSGIMPNPPPRSSERLKGR</sequence>